<evidence type="ECO:0000313" key="4">
    <source>
        <dbReference type="Proteomes" id="UP000245202"/>
    </source>
</evidence>
<evidence type="ECO:0000256" key="1">
    <source>
        <dbReference type="SAM" id="MobiDB-lite"/>
    </source>
</evidence>
<feature type="domain" description="M23ase beta-sheet core" evidence="2">
    <location>
        <begin position="313"/>
        <end position="400"/>
    </location>
</feature>
<gene>
    <name evidence="3" type="ORF">PAT3040_03342</name>
</gene>
<dbReference type="Gene3D" id="2.70.70.10">
    <property type="entry name" value="Glucose Permease (Domain IIA)"/>
    <property type="match status" value="1"/>
</dbReference>
<dbReference type="CDD" id="cd12797">
    <property type="entry name" value="M23_peptidase"/>
    <property type="match status" value="1"/>
</dbReference>
<dbReference type="Proteomes" id="UP000245202">
    <property type="component" value="Unassembled WGS sequence"/>
</dbReference>
<name>A0A2R5EQ96_9BACL</name>
<dbReference type="SUPFAM" id="SSF51261">
    <property type="entry name" value="Duplicated hybrid motif"/>
    <property type="match status" value="1"/>
</dbReference>
<protein>
    <recommendedName>
        <fullName evidence="2">M23ase beta-sheet core domain-containing protein</fullName>
    </recommendedName>
</protein>
<comment type="caution">
    <text evidence="3">The sequence shown here is derived from an EMBL/GenBank/DDBJ whole genome shotgun (WGS) entry which is preliminary data.</text>
</comment>
<dbReference type="EMBL" id="BDQX01000171">
    <property type="protein sequence ID" value="GBG08747.1"/>
    <property type="molecule type" value="Genomic_DNA"/>
</dbReference>
<proteinExistence type="predicted"/>
<dbReference type="Pfam" id="PF01551">
    <property type="entry name" value="Peptidase_M23"/>
    <property type="match status" value="1"/>
</dbReference>
<dbReference type="PANTHER" id="PTHR21666">
    <property type="entry name" value="PEPTIDASE-RELATED"/>
    <property type="match status" value="1"/>
</dbReference>
<evidence type="ECO:0000259" key="2">
    <source>
        <dbReference type="Pfam" id="PF01551"/>
    </source>
</evidence>
<feature type="compositionally biased region" description="Basic and acidic residues" evidence="1">
    <location>
        <begin position="24"/>
        <end position="76"/>
    </location>
</feature>
<sequence>MGLRDDVRHRRHEKIKLLLEEYAASERQENKVDMLQRQQEQRRQGERVSHPRLGNERGESAYESHSWPGHEREASMHKSPPRPGNKDKKFVHGSHPWPEHEREESVHESHPWPGKKRKQVAAEPKRPGSQGQDEMHLMFPEGPSASSERGGDREEISDDPHDPEVAWKRNPNPWVSWEEETVIPGGKQSYVRQTRTYDDSSPPRSGWRRFLHSLRWKTIVALLAFGVIYAMFQTSNDLALRGQQYVKQALTQEIDFAAAAMWYKQAFAGAPSFIPMFRGEDQGAVGVNGVVRKAAVVPIEDASLIRTFAETLNGIELSGSSEAPVAAAETGRVIMVTEESILIQHANNRVTIYGKLGRADVAVNDWVEAGDIIGKLQEGDASGQSLFYFSVKQGDRYMDPLDVITLD</sequence>
<dbReference type="GO" id="GO:0004222">
    <property type="term" value="F:metalloendopeptidase activity"/>
    <property type="evidence" value="ECO:0007669"/>
    <property type="project" value="TreeGrafter"/>
</dbReference>
<dbReference type="AlphaFoldDB" id="A0A2R5EQ96"/>
<keyword evidence="4" id="KW-1185">Reference proteome</keyword>
<dbReference type="InterPro" id="IPR050570">
    <property type="entry name" value="Cell_wall_metabolism_enzyme"/>
</dbReference>
<feature type="compositionally biased region" description="Basic and acidic residues" evidence="1">
    <location>
        <begin position="97"/>
        <end position="110"/>
    </location>
</feature>
<accession>A0A2R5EQ96</accession>
<dbReference type="InterPro" id="IPR016047">
    <property type="entry name" value="M23ase_b-sheet_dom"/>
</dbReference>
<feature type="compositionally biased region" description="Basic and acidic residues" evidence="1">
    <location>
        <begin position="149"/>
        <end position="167"/>
    </location>
</feature>
<reference evidence="3 4" key="1">
    <citation type="submission" date="2017-08" db="EMBL/GenBank/DDBJ databases">
        <title>Substantial Increase in Enzyme Production by Combined Drug-Resistance Mutations in Paenibacillus agaridevorans.</title>
        <authorList>
            <person name="Tanaka Y."/>
            <person name="Funane K."/>
            <person name="Hosaka T."/>
            <person name="Shiwa Y."/>
            <person name="Fujita N."/>
            <person name="Miyazaki T."/>
            <person name="Yoshikawa H."/>
            <person name="Murakami K."/>
            <person name="Kasahara K."/>
            <person name="Inaoka T."/>
            <person name="Hiraga Y."/>
            <person name="Ochi K."/>
        </authorList>
    </citation>
    <scope>NUCLEOTIDE SEQUENCE [LARGE SCALE GENOMIC DNA]</scope>
    <source>
        <strain evidence="3 4">T-3040</strain>
    </source>
</reference>
<evidence type="ECO:0000313" key="3">
    <source>
        <dbReference type="EMBL" id="GBG08747.1"/>
    </source>
</evidence>
<dbReference type="InterPro" id="IPR011055">
    <property type="entry name" value="Dup_hybrid_motif"/>
</dbReference>
<organism evidence="3 4">
    <name type="scientific">Paenibacillus agaridevorans</name>
    <dbReference type="NCBI Taxonomy" id="171404"/>
    <lineage>
        <taxon>Bacteria</taxon>
        <taxon>Bacillati</taxon>
        <taxon>Bacillota</taxon>
        <taxon>Bacilli</taxon>
        <taxon>Bacillales</taxon>
        <taxon>Paenibacillaceae</taxon>
        <taxon>Paenibacillus</taxon>
    </lineage>
</organism>
<dbReference type="PANTHER" id="PTHR21666:SF270">
    <property type="entry name" value="MUREIN HYDROLASE ACTIVATOR ENVC"/>
    <property type="match status" value="1"/>
</dbReference>
<dbReference type="RefSeq" id="WP_181376664.1">
    <property type="nucleotide sequence ID" value="NZ_BDQX01000171.1"/>
</dbReference>
<feature type="region of interest" description="Disordered" evidence="1">
    <location>
        <begin position="24"/>
        <end position="171"/>
    </location>
</feature>